<accession>A0A5K3FYV3</accession>
<sequence length="156" mass="17823">MWARQAPSHTRRIRLDLSRSHKRRDATAASWFCGAWGQREDATNRSTSTTHPKVGLVTTTVDRKLYALVLNPDDSRPTIRGHSLLHTSPLPRRARQSRETTCSFTATTTTRSIQPGRIAVYNTIMNKLIVDRQHEQAACDWRSQQSISITTEHCWI</sequence>
<dbReference type="AlphaFoldDB" id="A0A5K3FYV3"/>
<name>A0A5K3FYV3_MESCO</name>
<protein>
    <submittedName>
        <fullName evidence="1">Uncharacterized protein</fullName>
    </submittedName>
</protein>
<organism evidence="1">
    <name type="scientific">Mesocestoides corti</name>
    <name type="common">Flatworm</name>
    <dbReference type="NCBI Taxonomy" id="53468"/>
    <lineage>
        <taxon>Eukaryota</taxon>
        <taxon>Metazoa</taxon>
        <taxon>Spiralia</taxon>
        <taxon>Lophotrochozoa</taxon>
        <taxon>Platyhelminthes</taxon>
        <taxon>Cestoda</taxon>
        <taxon>Eucestoda</taxon>
        <taxon>Cyclophyllidea</taxon>
        <taxon>Mesocestoididae</taxon>
        <taxon>Mesocestoides</taxon>
    </lineage>
</organism>
<evidence type="ECO:0000313" key="1">
    <source>
        <dbReference type="WBParaSite" id="MCU_013120-RA"/>
    </source>
</evidence>
<reference evidence="1" key="1">
    <citation type="submission" date="2019-11" db="UniProtKB">
        <authorList>
            <consortium name="WormBaseParasite"/>
        </authorList>
    </citation>
    <scope>IDENTIFICATION</scope>
</reference>
<proteinExistence type="predicted"/>
<dbReference type="WBParaSite" id="MCU_013120-RA">
    <property type="protein sequence ID" value="MCU_013120-RA"/>
    <property type="gene ID" value="MCU_013120"/>
</dbReference>